<organism evidence="2 3">
    <name type="scientific">Caldicellulosiruptor hydrothermalis (strain DSM 18901 / VKM B-2411 / 108)</name>
    <dbReference type="NCBI Taxonomy" id="632292"/>
    <lineage>
        <taxon>Bacteria</taxon>
        <taxon>Bacillati</taxon>
        <taxon>Bacillota</taxon>
        <taxon>Bacillota incertae sedis</taxon>
        <taxon>Caldicellulosiruptorales</taxon>
        <taxon>Caldicellulosiruptoraceae</taxon>
        <taxon>Caldicellulosiruptor</taxon>
    </lineage>
</organism>
<accession>E4Q9R2</accession>
<dbReference type="KEGG" id="chd:Calhy_2470"/>
<proteinExistence type="predicted"/>
<reference key="1">
    <citation type="submission" date="2010-09" db="EMBL/GenBank/DDBJ databases">
        <title>Complete sequence of Caldicellulosiruptor hydrothermalis 108.</title>
        <authorList>
            <consortium name="US DOE Joint Genome Institute"/>
            <person name="Lucas S."/>
            <person name="Copeland A."/>
            <person name="Lapidus A."/>
            <person name="Cheng J.-F."/>
            <person name="Bruce D."/>
            <person name="Goodwin L."/>
            <person name="Pitluck S."/>
            <person name="Davenport K."/>
            <person name="Detter J.C."/>
            <person name="Han C."/>
            <person name="Tapia R."/>
            <person name="Land M."/>
            <person name="Hauser L."/>
            <person name="Chang Y.-J."/>
            <person name="Jeffries C."/>
            <person name="Kyrpides N."/>
            <person name="Ivanova N."/>
            <person name="Mikhailova N."/>
            <person name="Blumer-Schuette S.E."/>
            <person name="Kelly R.M."/>
            <person name="Woyke T."/>
        </authorList>
    </citation>
    <scope>NUCLEOTIDE SEQUENCE</scope>
    <source>
        <strain>108</strain>
    </source>
</reference>
<dbReference type="EMBL" id="CP002219">
    <property type="protein sequence ID" value="ADQ08167.1"/>
    <property type="molecule type" value="Genomic_DNA"/>
</dbReference>
<dbReference type="AlphaFoldDB" id="E4Q9R2"/>
<reference evidence="2 3" key="2">
    <citation type="journal article" date="2011" name="J. Bacteriol.">
        <title>Complete genome sequences for the anaerobic, extremely thermophilic plant biomass-degrading bacteria Caldicellulosiruptor hydrothermalis, Caldicellulosiruptor kristjanssonii, Caldicellulosiruptor kronotskyensis, Caldicellulosiruptor owensenis, and Caldicellulosiruptor lactoaceticus.</title>
        <authorList>
            <person name="Blumer-Schuette S.E."/>
            <person name="Ozdemir I."/>
            <person name="Mistry D."/>
            <person name="Lucas S."/>
            <person name="Lapidus A."/>
            <person name="Cheng J.F."/>
            <person name="Goodwin L.A."/>
            <person name="Pitluck S."/>
            <person name="Land M.L."/>
            <person name="Hauser L.J."/>
            <person name="Woyke T."/>
            <person name="Mikhailova N."/>
            <person name="Pati A."/>
            <person name="Kyrpides N.C."/>
            <person name="Ivanova N."/>
            <person name="Detter J.C."/>
            <person name="Walston-Davenport K."/>
            <person name="Han S."/>
            <person name="Adams M.W."/>
            <person name="Kelly R.M."/>
        </authorList>
    </citation>
    <scope>NUCLEOTIDE SEQUENCE [LARGE SCALE GENOMIC DNA]</scope>
    <source>
        <strain evidence="3">DSM 18901 / VKM B-2411 / 108</strain>
    </source>
</reference>
<gene>
    <name evidence="2" type="ordered locus">Calhy_2470</name>
</gene>
<dbReference type="Proteomes" id="UP000006890">
    <property type="component" value="Chromosome"/>
</dbReference>
<name>E4Q9R2_CALH1</name>
<keyword evidence="3" id="KW-1185">Reference proteome</keyword>
<keyword evidence="1" id="KW-0472">Membrane</keyword>
<dbReference type="HOGENOM" id="CLU_2714761_0_0_9"/>
<evidence type="ECO:0000313" key="2">
    <source>
        <dbReference type="EMBL" id="ADQ08167.1"/>
    </source>
</evidence>
<keyword evidence="1" id="KW-1133">Transmembrane helix</keyword>
<feature type="transmembrane region" description="Helical" evidence="1">
    <location>
        <begin position="33"/>
        <end position="49"/>
    </location>
</feature>
<keyword evidence="1" id="KW-0812">Transmembrane</keyword>
<dbReference type="RefSeq" id="WP_013404306.1">
    <property type="nucleotide sequence ID" value="NC_014652.1"/>
</dbReference>
<feature type="transmembrane region" description="Helical" evidence="1">
    <location>
        <begin position="10"/>
        <end position="27"/>
    </location>
</feature>
<evidence type="ECO:0000256" key="1">
    <source>
        <dbReference type="SAM" id="Phobius"/>
    </source>
</evidence>
<dbReference type="OrthoDB" id="2659138at2"/>
<protein>
    <submittedName>
        <fullName evidence="2">Uncharacterized protein</fullName>
    </submittedName>
</protein>
<sequence>MDKKGSGSKYLMYIAIGIGLGFVHALLPKEYKPILLAGSVLLDIVLWLLRFEMSNVASDLDNNVIRQPYKRL</sequence>
<evidence type="ECO:0000313" key="3">
    <source>
        <dbReference type="Proteomes" id="UP000006890"/>
    </source>
</evidence>